<dbReference type="InterPro" id="IPR045527">
    <property type="entry name" value="DUF6470"/>
</dbReference>
<dbReference type="EMBL" id="FOHU01000002">
    <property type="protein sequence ID" value="SES84312.1"/>
    <property type="molecule type" value="Genomic_DNA"/>
</dbReference>
<keyword evidence="2" id="KW-1185">Reference proteome</keyword>
<dbReference type="AlphaFoldDB" id="A0A1H9ZRG7"/>
<dbReference type="Proteomes" id="UP000199568">
    <property type="component" value="Unassembled WGS sequence"/>
</dbReference>
<organism evidence="1 2">
    <name type="scientific">Natronincola peptidivorans</name>
    <dbReference type="NCBI Taxonomy" id="426128"/>
    <lineage>
        <taxon>Bacteria</taxon>
        <taxon>Bacillati</taxon>
        <taxon>Bacillota</taxon>
        <taxon>Clostridia</taxon>
        <taxon>Peptostreptococcales</taxon>
        <taxon>Natronincolaceae</taxon>
        <taxon>Natronincola</taxon>
    </lineage>
</organism>
<protein>
    <submittedName>
        <fullName evidence="1">Uncharacterized protein</fullName>
    </submittedName>
</protein>
<evidence type="ECO:0000313" key="1">
    <source>
        <dbReference type="EMBL" id="SES84312.1"/>
    </source>
</evidence>
<evidence type="ECO:0000313" key="2">
    <source>
        <dbReference type="Proteomes" id="UP000199568"/>
    </source>
</evidence>
<sequence>MDLRITAQNAEIGIQQSMGQMMISNNSQTLQTNIRDPKISMQQDNPVLLIDQSQCFSEAGLKSSREISRIYAHKGKQAALQSAYSTANEGRQMANIQNGFILNRLAKSKSEPKERQFNFDMIPKSRPEIQVRRGETRFSFQKGEVQVNAPYTPPSIDYNRGNTNIYLKQKNYINIDYIGKRVDLYGG</sequence>
<dbReference type="OrthoDB" id="2112831at2"/>
<gene>
    <name evidence="1" type="ORF">SAMN05660297_00691</name>
</gene>
<proteinExistence type="predicted"/>
<dbReference type="RefSeq" id="WP_090439357.1">
    <property type="nucleotide sequence ID" value="NZ_FOHU01000002.1"/>
</dbReference>
<dbReference type="Pfam" id="PF20074">
    <property type="entry name" value="DUF6470"/>
    <property type="match status" value="1"/>
</dbReference>
<reference evidence="1 2" key="1">
    <citation type="submission" date="2016-10" db="EMBL/GenBank/DDBJ databases">
        <authorList>
            <person name="de Groot N.N."/>
        </authorList>
    </citation>
    <scope>NUCLEOTIDE SEQUENCE [LARGE SCALE GENOMIC DNA]</scope>
    <source>
        <strain evidence="1 2">DSM 18979</strain>
    </source>
</reference>
<dbReference type="STRING" id="426128.SAMN05660297_00691"/>
<accession>A0A1H9ZRG7</accession>
<name>A0A1H9ZRG7_9FIRM</name>